<organism evidence="4 5">
    <name type="scientific">Xylaria grammica</name>
    <dbReference type="NCBI Taxonomy" id="363999"/>
    <lineage>
        <taxon>Eukaryota</taxon>
        <taxon>Fungi</taxon>
        <taxon>Dikarya</taxon>
        <taxon>Ascomycota</taxon>
        <taxon>Pezizomycotina</taxon>
        <taxon>Sordariomycetes</taxon>
        <taxon>Xylariomycetidae</taxon>
        <taxon>Xylariales</taxon>
        <taxon>Xylariaceae</taxon>
        <taxon>Xylaria</taxon>
    </lineage>
</organism>
<keyword evidence="2" id="KW-0732">Signal</keyword>
<dbReference type="Pfam" id="PF24476">
    <property type="entry name" value="DUF7580"/>
    <property type="match status" value="1"/>
</dbReference>
<accession>A0A439DGT2</accession>
<dbReference type="AlphaFoldDB" id="A0A439DGT2"/>
<sequence length="544" mass="62259">MSGFEVAGILLGAFPLIISSLERWRDVAQVGNFYWRIRKEYSKCRSDVQFYEIWYKRNLKELLLPIMDVDDVNNLVNDPGGKEWYSKTLEARLEQRLQESYGLYMQIIREMNETALELKKEISPENVTIQNKLNPPAPAKQRRPSSSNPLSQFNHTAVLSTRSRLTYEAFRIKFSFNGPVRHELFEKLKEYNERLEKLLSTSDKISSLQNTVSFASVKQSALESMIKQVPKKSDLLFRALQKAWQCACQEHHSAHLWLEHRAPSGICFEIILTFTAPSSQMHPRWEWREMKRTQVPNCSPSERPIKIFTKSPSLPSSFGRTSVPAPRPPTASSPSKNKKKVVAFTPPSPPVPGIQLNTPLDPGLKLCQLLSDQTPKKCIGVIGHDDEEYHLHPFTKRKVIGAGNGRNPITLDHILSSNYEGHLSRRRRYSIALLLASSVAQLQSTAWLRADLTKQDIFFFPSEVDDQTISYHEPFIHQDFLPYDHNHAHHTISNTSQDSSKFYSLGILLLELCFGRRLEDSPHRKNYPTDTGDVKKRVRSHGGA</sequence>
<evidence type="ECO:0000259" key="3">
    <source>
        <dbReference type="Pfam" id="PF24476"/>
    </source>
</evidence>
<evidence type="ECO:0000256" key="2">
    <source>
        <dbReference type="SAM" id="SignalP"/>
    </source>
</evidence>
<feature type="region of interest" description="Disordered" evidence="1">
    <location>
        <begin position="127"/>
        <end position="153"/>
    </location>
</feature>
<dbReference type="PANTHER" id="PTHR35186:SF4">
    <property type="entry name" value="PRION-INHIBITION AND PROPAGATION HELO DOMAIN-CONTAINING PROTEIN"/>
    <property type="match status" value="1"/>
</dbReference>
<dbReference type="Proteomes" id="UP000286045">
    <property type="component" value="Unassembled WGS sequence"/>
</dbReference>
<feature type="compositionally biased region" description="Polar residues" evidence="1">
    <location>
        <begin position="310"/>
        <end position="319"/>
    </location>
</feature>
<reference evidence="4 5" key="1">
    <citation type="submission" date="2018-12" db="EMBL/GenBank/DDBJ databases">
        <title>Draft genome sequence of Xylaria grammica IHI A82.</title>
        <authorList>
            <person name="Buettner E."/>
            <person name="Kellner H."/>
        </authorList>
    </citation>
    <scope>NUCLEOTIDE SEQUENCE [LARGE SCALE GENOMIC DNA]</scope>
    <source>
        <strain evidence="4 5">IHI A82</strain>
    </source>
</reference>
<dbReference type="STRING" id="363999.A0A439DGT2"/>
<feature type="chain" id="PRO_5019230370" description="DUF7580 domain-containing protein" evidence="2">
    <location>
        <begin position="20"/>
        <end position="544"/>
    </location>
</feature>
<dbReference type="PANTHER" id="PTHR35186">
    <property type="entry name" value="ANK_REP_REGION DOMAIN-CONTAINING PROTEIN"/>
    <property type="match status" value="1"/>
</dbReference>
<dbReference type="InterPro" id="IPR056002">
    <property type="entry name" value="DUF7580"/>
</dbReference>
<name>A0A439DGT2_9PEZI</name>
<feature type="compositionally biased region" description="Polar residues" evidence="1">
    <location>
        <begin position="144"/>
        <end position="153"/>
    </location>
</feature>
<protein>
    <recommendedName>
        <fullName evidence="3">DUF7580 domain-containing protein</fullName>
    </recommendedName>
</protein>
<comment type="caution">
    <text evidence="4">The sequence shown here is derived from an EMBL/GenBank/DDBJ whole genome shotgun (WGS) entry which is preliminary data.</text>
</comment>
<feature type="region of interest" description="Disordered" evidence="1">
    <location>
        <begin position="524"/>
        <end position="544"/>
    </location>
</feature>
<feature type="region of interest" description="Disordered" evidence="1">
    <location>
        <begin position="309"/>
        <end position="341"/>
    </location>
</feature>
<dbReference type="EMBL" id="RYZI01000023">
    <property type="protein sequence ID" value="RWA13625.1"/>
    <property type="molecule type" value="Genomic_DNA"/>
</dbReference>
<feature type="domain" description="DUF7580" evidence="3">
    <location>
        <begin position="409"/>
        <end position="523"/>
    </location>
</feature>
<proteinExistence type="predicted"/>
<evidence type="ECO:0000313" key="5">
    <source>
        <dbReference type="Proteomes" id="UP000286045"/>
    </source>
</evidence>
<keyword evidence="5" id="KW-1185">Reference proteome</keyword>
<evidence type="ECO:0000256" key="1">
    <source>
        <dbReference type="SAM" id="MobiDB-lite"/>
    </source>
</evidence>
<feature type="signal peptide" evidence="2">
    <location>
        <begin position="1"/>
        <end position="19"/>
    </location>
</feature>
<evidence type="ECO:0000313" key="4">
    <source>
        <dbReference type="EMBL" id="RWA13625.1"/>
    </source>
</evidence>
<gene>
    <name evidence="4" type="ORF">EKO27_g1498</name>
</gene>